<feature type="compositionally biased region" description="Low complexity" evidence="1">
    <location>
        <begin position="357"/>
        <end position="386"/>
    </location>
</feature>
<dbReference type="OMA" id="DITLAYH"/>
<dbReference type="EMBL" id="JH711593">
    <property type="protein sequence ID" value="EIW74215.1"/>
    <property type="molecule type" value="Genomic_DNA"/>
</dbReference>
<feature type="region of interest" description="Disordered" evidence="1">
    <location>
        <begin position="301"/>
        <end position="386"/>
    </location>
</feature>
<feature type="compositionally biased region" description="Polar residues" evidence="1">
    <location>
        <begin position="530"/>
        <end position="549"/>
    </location>
</feature>
<dbReference type="KEGG" id="cput:CONPUDRAFT_78184"/>
<dbReference type="RefSeq" id="XP_007775578.1">
    <property type="nucleotide sequence ID" value="XM_007777388.1"/>
</dbReference>
<feature type="compositionally biased region" description="Basic and acidic residues" evidence="1">
    <location>
        <begin position="32"/>
        <end position="43"/>
    </location>
</feature>
<gene>
    <name evidence="2" type="ORF">CONPUDRAFT_78184</name>
</gene>
<reference evidence="3" key="1">
    <citation type="journal article" date="2012" name="Science">
        <title>The Paleozoic origin of enzymatic lignin decomposition reconstructed from 31 fungal genomes.</title>
        <authorList>
            <person name="Floudas D."/>
            <person name="Binder M."/>
            <person name="Riley R."/>
            <person name="Barry K."/>
            <person name="Blanchette R.A."/>
            <person name="Henrissat B."/>
            <person name="Martinez A.T."/>
            <person name="Otillar R."/>
            <person name="Spatafora J.W."/>
            <person name="Yadav J.S."/>
            <person name="Aerts A."/>
            <person name="Benoit I."/>
            <person name="Boyd A."/>
            <person name="Carlson A."/>
            <person name="Copeland A."/>
            <person name="Coutinho P.M."/>
            <person name="de Vries R.P."/>
            <person name="Ferreira P."/>
            <person name="Findley K."/>
            <person name="Foster B."/>
            <person name="Gaskell J."/>
            <person name="Glotzer D."/>
            <person name="Gorecki P."/>
            <person name="Heitman J."/>
            <person name="Hesse C."/>
            <person name="Hori C."/>
            <person name="Igarashi K."/>
            <person name="Jurgens J.A."/>
            <person name="Kallen N."/>
            <person name="Kersten P."/>
            <person name="Kohler A."/>
            <person name="Kuees U."/>
            <person name="Kumar T.K.A."/>
            <person name="Kuo A."/>
            <person name="LaButti K."/>
            <person name="Larrondo L.F."/>
            <person name="Lindquist E."/>
            <person name="Ling A."/>
            <person name="Lombard V."/>
            <person name="Lucas S."/>
            <person name="Lundell T."/>
            <person name="Martin R."/>
            <person name="McLaughlin D.J."/>
            <person name="Morgenstern I."/>
            <person name="Morin E."/>
            <person name="Murat C."/>
            <person name="Nagy L.G."/>
            <person name="Nolan M."/>
            <person name="Ohm R.A."/>
            <person name="Patyshakuliyeva A."/>
            <person name="Rokas A."/>
            <person name="Ruiz-Duenas F.J."/>
            <person name="Sabat G."/>
            <person name="Salamov A."/>
            <person name="Samejima M."/>
            <person name="Schmutz J."/>
            <person name="Slot J.C."/>
            <person name="St John F."/>
            <person name="Stenlid J."/>
            <person name="Sun H."/>
            <person name="Sun S."/>
            <person name="Syed K."/>
            <person name="Tsang A."/>
            <person name="Wiebenga A."/>
            <person name="Young D."/>
            <person name="Pisabarro A."/>
            <person name="Eastwood D.C."/>
            <person name="Martin F."/>
            <person name="Cullen D."/>
            <person name="Grigoriev I.V."/>
            <person name="Hibbett D.S."/>
        </authorList>
    </citation>
    <scope>NUCLEOTIDE SEQUENCE [LARGE SCALE GENOMIC DNA]</scope>
    <source>
        <strain evidence="3">RWD-64-598 SS2</strain>
    </source>
</reference>
<feature type="compositionally biased region" description="Polar residues" evidence="1">
    <location>
        <begin position="302"/>
        <end position="325"/>
    </location>
</feature>
<organism evidence="2 3">
    <name type="scientific">Coniophora puteana (strain RWD-64-598)</name>
    <name type="common">Brown rot fungus</name>
    <dbReference type="NCBI Taxonomy" id="741705"/>
    <lineage>
        <taxon>Eukaryota</taxon>
        <taxon>Fungi</taxon>
        <taxon>Dikarya</taxon>
        <taxon>Basidiomycota</taxon>
        <taxon>Agaricomycotina</taxon>
        <taxon>Agaricomycetes</taxon>
        <taxon>Agaricomycetidae</taxon>
        <taxon>Boletales</taxon>
        <taxon>Coniophorineae</taxon>
        <taxon>Coniophoraceae</taxon>
        <taxon>Coniophora</taxon>
    </lineage>
</organism>
<feature type="region of interest" description="Disordered" evidence="1">
    <location>
        <begin position="402"/>
        <end position="421"/>
    </location>
</feature>
<proteinExistence type="predicted"/>
<accession>R7SEF8</accession>
<dbReference type="Proteomes" id="UP000053558">
    <property type="component" value="Unassembled WGS sequence"/>
</dbReference>
<sequence length="549" mass="58402">MSYNYQKFLENDRYSDDPENSQPPPSSQPRVSRFESDRRRERGLYQLDDIPTRSQAPRTHGTQAEWGEVQQLRQQVTDLASMVSSLVGSLQARPTPVPTPKPLITIKPDPDAPSEAATGPENGLPAPPSVPALIRGHDTVSGLQFDDDPDLELHPDDYSPCSYTWTISDWSLHVDAQTLATGMQGGRPKGVQGRSAQSKDINVCNTYLVNNLGEPISGRQAEAVRAKMKATWFTLLKHHRGALLPQTWGQMDSGTLTWFIAANRRVSPVLRLCGDNWKLLELGKHYYSGWRDQYAPWLKSGSGDNNKSARLSKQGNTKNAMPSSSKRVRSDDTAEDVPDTAIGSVPGPSKRARTDSSESAATSSTSLSHSSSTSASSFDASGSADDPLALSTPLADALAKYPSSDAPPLSVKGKGKAKAGKVHAGTPCVATSPPASIANIDSGTLPVNTGHISPSIPAPDLVPPPIEATIPTPTAISTPQPAPEDAISPTLVDVQPPSEQATSTPMACDAPQPASEIVEQSIPIAPEGNAPTSGRAQRNGKKNNISLTS</sequence>
<feature type="compositionally biased region" description="Polar residues" evidence="1">
    <location>
        <begin position="52"/>
        <end position="62"/>
    </location>
</feature>
<keyword evidence="3" id="KW-1185">Reference proteome</keyword>
<evidence type="ECO:0000256" key="1">
    <source>
        <dbReference type="SAM" id="MobiDB-lite"/>
    </source>
</evidence>
<evidence type="ECO:0000313" key="2">
    <source>
        <dbReference type="EMBL" id="EIW74215.1"/>
    </source>
</evidence>
<dbReference type="AlphaFoldDB" id="R7SEF8"/>
<feature type="region of interest" description="Disordered" evidence="1">
    <location>
        <begin position="91"/>
        <end position="127"/>
    </location>
</feature>
<feature type="region of interest" description="Disordered" evidence="1">
    <location>
        <begin position="1"/>
        <end position="64"/>
    </location>
</feature>
<dbReference type="GeneID" id="19209719"/>
<protein>
    <submittedName>
        <fullName evidence="2">Uncharacterized protein</fullName>
    </submittedName>
</protein>
<feature type="region of interest" description="Disordered" evidence="1">
    <location>
        <begin position="475"/>
        <end position="549"/>
    </location>
</feature>
<evidence type="ECO:0000313" key="3">
    <source>
        <dbReference type="Proteomes" id="UP000053558"/>
    </source>
</evidence>
<name>R7SEF8_CONPW</name>